<dbReference type="InterPro" id="IPR029016">
    <property type="entry name" value="GAF-like_dom_sf"/>
</dbReference>
<dbReference type="Pfam" id="PF00990">
    <property type="entry name" value="GGDEF"/>
    <property type="match status" value="1"/>
</dbReference>
<dbReference type="SUPFAM" id="SSF55781">
    <property type="entry name" value="GAF domain-like"/>
    <property type="match status" value="1"/>
</dbReference>
<evidence type="ECO:0000313" key="3">
    <source>
        <dbReference type="Proteomes" id="UP000318093"/>
    </source>
</evidence>
<name>A0A537JC42_9BACT</name>
<dbReference type="InterPro" id="IPR003018">
    <property type="entry name" value="GAF"/>
</dbReference>
<evidence type="ECO:0000313" key="2">
    <source>
        <dbReference type="EMBL" id="TMI81119.1"/>
    </source>
</evidence>
<dbReference type="SMART" id="SM00267">
    <property type="entry name" value="GGDEF"/>
    <property type="match status" value="1"/>
</dbReference>
<dbReference type="NCBIfam" id="TIGR00254">
    <property type="entry name" value="GGDEF"/>
    <property type="match status" value="1"/>
</dbReference>
<dbReference type="GO" id="GO:0052621">
    <property type="term" value="F:diguanylate cyclase activity"/>
    <property type="evidence" value="ECO:0007669"/>
    <property type="project" value="TreeGrafter"/>
</dbReference>
<dbReference type="Gene3D" id="3.30.450.40">
    <property type="match status" value="1"/>
</dbReference>
<organism evidence="2 3">
    <name type="scientific">Candidatus Segetimicrobium genomatis</name>
    <dbReference type="NCBI Taxonomy" id="2569760"/>
    <lineage>
        <taxon>Bacteria</taxon>
        <taxon>Bacillati</taxon>
        <taxon>Candidatus Sysuimicrobiota</taxon>
        <taxon>Candidatus Sysuimicrobiia</taxon>
        <taxon>Candidatus Sysuimicrobiales</taxon>
        <taxon>Candidatus Segetimicrobiaceae</taxon>
        <taxon>Candidatus Segetimicrobium</taxon>
    </lineage>
</organism>
<evidence type="ECO:0000259" key="1">
    <source>
        <dbReference type="PROSITE" id="PS50887"/>
    </source>
</evidence>
<proteinExistence type="predicted"/>
<dbReference type="InterPro" id="IPR043128">
    <property type="entry name" value="Rev_trsase/Diguanyl_cyclase"/>
</dbReference>
<dbReference type="GO" id="GO:1902201">
    <property type="term" value="P:negative regulation of bacterial-type flagellum-dependent cell motility"/>
    <property type="evidence" value="ECO:0007669"/>
    <property type="project" value="TreeGrafter"/>
</dbReference>
<dbReference type="InterPro" id="IPR050469">
    <property type="entry name" value="Diguanylate_Cyclase"/>
</dbReference>
<dbReference type="Proteomes" id="UP000318093">
    <property type="component" value="Unassembled WGS sequence"/>
</dbReference>
<dbReference type="PANTHER" id="PTHR45138">
    <property type="entry name" value="REGULATORY COMPONENTS OF SENSORY TRANSDUCTION SYSTEM"/>
    <property type="match status" value="1"/>
</dbReference>
<dbReference type="GO" id="GO:0005886">
    <property type="term" value="C:plasma membrane"/>
    <property type="evidence" value="ECO:0007669"/>
    <property type="project" value="TreeGrafter"/>
</dbReference>
<feature type="non-terminal residue" evidence="2">
    <location>
        <position position="1"/>
    </location>
</feature>
<dbReference type="InterPro" id="IPR000160">
    <property type="entry name" value="GGDEF_dom"/>
</dbReference>
<dbReference type="AlphaFoldDB" id="A0A537JC42"/>
<dbReference type="PANTHER" id="PTHR45138:SF9">
    <property type="entry name" value="DIGUANYLATE CYCLASE DGCM-RELATED"/>
    <property type="match status" value="1"/>
</dbReference>
<dbReference type="InterPro" id="IPR029787">
    <property type="entry name" value="Nucleotide_cyclase"/>
</dbReference>
<dbReference type="SUPFAM" id="SSF55073">
    <property type="entry name" value="Nucleotide cyclase"/>
    <property type="match status" value="1"/>
</dbReference>
<gene>
    <name evidence="2" type="ORF">E6H03_07360</name>
</gene>
<sequence>LILVLAVFAFVVGIFYLRRGRTRAEQALGKSEAKLIQIEQRIRDMTLLSDMAQLLLASRNMEEAYTVIGQDLQHLFPHESGAVCVVSPSRNFVEAIVLWGEPPPTQRVFAPDDCWALRRGQMHVVSDVHSEALCKHVNQLPQSVGYLCMPMLAQTEALGILHLQMTPYMLDQPERIRDLEMESTQRLAVTVAAQIGLALGNMKLSEALRIQSTRDVLTGLFNRRYMEESLERELRRAVRKQGQLGVIMLDLDHFKRLNDTFGHEAGDMVLRALGDSLQELVRGSDIACRYGGEEFTLILPDAPLTVTLQRAEQLCAKFRHLEVMYQSRSMPAGTLSLGVAGFPEHGSTVEDILRAADDALYRAKHDGRDRVMVAGTVG</sequence>
<dbReference type="CDD" id="cd01949">
    <property type="entry name" value="GGDEF"/>
    <property type="match status" value="1"/>
</dbReference>
<dbReference type="Pfam" id="PF01590">
    <property type="entry name" value="GAF"/>
    <property type="match status" value="1"/>
</dbReference>
<dbReference type="EMBL" id="VBAN01000221">
    <property type="protein sequence ID" value="TMI81119.1"/>
    <property type="molecule type" value="Genomic_DNA"/>
</dbReference>
<protein>
    <submittedName>
        <fullName evidence="2">Sensor domain-containing diguanylate cyclase</fullName>
    </submittedName>
</protein>
<dbReference type="FunFam" id="3.30.70.270:FF:000001">
    <property type="entry name" value="Diguanylate cyclase domain protein"/>
    <property type="match status" value="1"/>
</dbReference>
<dbReference type="Gene3D" id="3.30.70.270">
    <property type="match status" value="1"/>
</dbReference>
<feature type="domain" description="GGDEF" evidence="1">
    <location>
        <begin position="242"/>
        <end position="376"/>
    </location>
</feature>
<dbReference type="PROSITE" id="PS50887">
    <property type="entry name" value="GGDEF"/>
    <property type="match status" value="1"/>
</dbReference>
<dbReference type="GO" id="GO:0043709">
    <property type="term" value="P:cell adhesion involved in single-species biofilm formation"/>
    <property type="evidence" value="ECO:0007669"/>
    <property type="project" value="TreeGrafter"/>
</dbReference>
<reference evidence="2 3" key="1">
    <citation type="journal article" date="2019" name="Nat. Microbiol.">
        <title>Mediterranean grassland soil C-N compound turnover is dependent on rainfall and depth, and is mediated by genomically divergent microorganisms.</title>
        <authorList>
            <person name="Diamond S."/>
            <person name="Andeer P.F."/>
            <person name="Li Z."/>
            <person name="Crits-Christoph A."/>
            <person name="Burstein D."/>
            <person name="Anantharaman K."/>
            <person name="Lane K.R."/>
            <person name="Thomas B.C."/>
            <person name="Pan C."/>
            <person name="Northen T.R."/>
            <person name="Banfield J.F."/>
        </authorList>
    </citation>
    <scope>NUCLEOTIDE SEQUENCE [LARGE SCALE GENOMIC DNA]</scope>
    <source>
        <strain evidence="2">NP_6</strain>
    </source>
</reference>
<dbReference type="SMART" id="SM00065">
    <property type="entry name" value="GAF"/>
    <property type="match status" value="1"/>
</dbReference>
<comment type="caution">
    <text evidence="2">The sequence shown here is derived from an EMBL/GenBank/DDBJ whole genome shotgun (WGS) entry which is preliminary data.</text>
</comment>
<accession>A0A537JC42</accession>